<dbReference type="EMBL" id="CP041242">
    <property type="protein sequence ID" value="QDH69866.1"/>
    <property type="molecule type" value="Genomic_DNA"/>
</dbReference>
<evidence type="ECO:0000259" key="2">
    <source>
        <dbReference type="PROSITE" id="PS51208"/>
    </source>
</evidence>
<organism evidence="3 4">
    <name type="scientific">Marilutibacter alkalisoli</name>
    <dbReference type="NCBI Taxonomy" id="2591633"/>
    <lineage>
        <taxon>Bacteria</taxon>
        <taxon>Pseudomonadati</taxon>
        <taxon>Pseudomonadota</taxon>
        <taxon>Gammaproteobacteria</taxon>
        <taxon>Lysobacterales</taxon>
        <taxon>Lysobacteraceae</taxon>
        <taxon>Marilutibacter</taxon>
    </lineage>
</organism>
<dbReference type="OrthoDB" id="5760545at2"/>
<evidence type="ECO:0000313" key="4">
    <source>
        <dbReference type="Proteomes" id="UP000317199"/>
    </source>
</evidence>
<dbReference type="NCBIfam" id="TIGR02601">
    <property type="entry name" value="autotrns_rpt"/>
    <property type="match status" value="10"/>
</dbReference>
<evidence type="ECO:0000313" key="3">
    <source>
        <dbReference type="EMBL" id="QDH69866.1"/>
    </source>
</evidence>
<protein>
    <recommendedName>
        <fullName evidence="2">Autotransporter domain-containing protein</fullName>
    </recommendedName>
</protein>
<dbReference type="PROSITE" id="PS51208">
    <property type="entry name" value="AUTOTRANSPORTER"/>
    <property type="match status" value="1"/>
</dbReference>
<feature type="domain" description="Autotransporter" evidence="2">
    <location>
        <begin position="3897"/>
        <end position="4181"/>
    </location>
</feature>
<dbReference type="SUPFAM" id="SSF51126">
    <property type="entry name" value="Pectin lyase-like"/>
    <property type="match status" value="5"/>
</dbReference>
<dbReference type="PANTHER" id="PTHR35037:SF3">
    <property type="entry name" value="C-TERMINAL REGION OF AIDA-LIKE PROTEIN"/>
    <property type="match status" value="1"/>
</dbReference>
<dbReference type="InterPro" id="IPR005546">
    <property type="entry name" value="Autotransporte_beta"/>
</dbReference>
<dbReference type="KEGG" id="lyj:FKV23_06975"/>
<dbReference type="InterPro" id="IPR036709">
    <property type="entry name" value="Autotransporte_beta_dom_sf"/>
</dbReference>
<dbReference type="PRINTS" id="PR00313">
    <property type="entry name" value="CABNDNGRPT"/>
</dbReference>
<keyword evidence="1" id="KW-0732">Signal</keyword>
<dbReference type="Pfam" id="PF12951">
    <property type="entry name" value="PATR"/>
    <property type="match status" value="17"/>
</dbReference>
<proteinExistence type="predicted"/>
<evidence type="ECO:0000256" key="1">
    <source>
        <dbReference type="ARBA" id="ARBA00022729"/>
    </source>
</evidence>
<dbReference type="InterPro" id="IPR051551">
    <property type="entry name" value="Autotransporter_adhesion"/>
</dbReference>
<reference evidence="3 4" key="1">
    <citation type="submission" date="2019-06" db="EMBL/GenBank/DDBJ databases">
        <title>Lysobacter alkalisoli sp. nov. isolated from saline-alkali soil.</title>
        <authorList>
            <person name="Sun J.-Q."/>
            <person name="Xu L."/>
        </authorList>
    </citation>
    <scope>NUCLEOTIDE SEQUENCE [LARGE SCALE GENOMIC DNA]</scope>
    <source>
        <strain evidence="3 4">SJ-36</strain>
    </source>
</reference>
<accession>A0A514BR82</accession>
<dbReference type="Gene3D" id="2.160.20.160">
    <property type="match status" value="4"/>
</dbReference>
<dbReference type="Proteomes" id="UP000317199">
    <property type="component" value="Chromosome"/>
</dbReference>
<keyword evidence="4" id="KW-1185">Reference proteome</keyword>
<dbReference type="SMART" id="SM00869">
    <property type="entry name" value="Autotransporter"/>
    <property type="match status" value="1"/>
</dbReference>
<gene>
    <name evidence="3" type="ORF">FKV23_06975</name>
</gene>
<dbReference type="PANTHER" id="PTHR35037">
    <property type="entry name" value="C-TERMINAL REGION OF AIDA-LIKE PROTEIN"/>
    <property type="match status" value="1"/>
</dbReference>
<dbReference type="InterPro" id="IPR013425">
    <property type="entry name" value="Autotrns_rpt"/>
</dbReference>
<dbReference type="InterPro" id="IPR011050">
    <property type="entry name" value="Pectin_lyase_fold/virulence"/>
</dbReference>
<dbReference type="SUPFAM" id="SSF103515">
    <property type="entry name" value="Autotransporter"/>
    <property type="match status" value="1"/>
</dbReference>
<sequence>MSGPYSAWNNGALDDAFFGGTVGTITLGEPITVHNLNFVSGNGWVLNGSTLTLDGTDPTITNAGTVTINSVVNSTSGLIKAGGGILTLNASNTFNGGIEINGGRLTLNAANTFVGDINVNSGALFVSGDTALGDVGNMLNMAASTTLNAGDTGGNLDNRIVNLTGVGQVTVSGAGLGSNFFTGTGGISVASNMLLDNEGNDYTGKTSFVSSASFTSIGNLGETSSLGAPTTVADGTIAVTAGNPGTRVVSYVGDGDTSNRNWTFQSFSSAPFLVNSGTGTLTLTGNIAVASGSQNQPAHFNATTADLELLGVISGSHLFFNAAAGQTVTLGDNNTYSGNITIAGEGQVLVGTLANYGMASSLGTGGVSANIAINSGTLSYTGSGDSSNRNWSLSNGTLSNDGTGALTLSGTMAIGNTASLGGSFTGADNVYSGVIAGAGNLRSVGDATWVLNGANTYTGNTIVDGGVLRAGTTDAFGASDNIEINGGVLDFNDISFNFPTLNGSGGTLDLGSATLTLEADEGTSASYAGSIIGTGGLTKLGGSEQTLTGASSYTGDTTIGGGALNLDFSGAGGPTSNIIGSGSTLNMSGGTLNVIGADGESNTQTFDGLNVTAGINAIDISSGTGGSTTLNLGAITRTGGLLNFELPDSGSITTSNGDMFLAWAIVNGTEYAKVEGGLVLAFEESDYTDQDDASLWMSGQVISDNDGDTDGFFGTVTGSVQLGGLQYTQPVATTVTVNPGETLGVDAPIIVSPSVLNNDQLIQGGMMTGGSGTGDSLSIQQNSTGNFTIDSQIVDNGNNLGFFKSGEGLVTLGSTASTYTGPTVIAEGTLAITSVANAGVASSIGAASTDPANLVLQGSKLQYTGTGDSSDRGFTFSTSGAILGVELEVTDPNANLTFSGLVTSPDDASFTKSGPGTLTLANPNNDYVGITTVTGGFISVDTLPNGGVVSPIGQSSSDPANLVLDGGGLRYTGGTASTDRGTTLGPNDGTIDVTNAATELTVSGNIVGTNNSLTKEGDGTLILSGTNTYTGGNTVNGGVLRAGSTQAFGGFTGQPTTLADVAGVTLDLDGFDNMIGPLNGGGANGGNVTLGSATLRIVGGNGDYSGVISGTGGIWRTNGGTQTFNGCNHTYTGVTNLQANLRTDCLLDGGLASGIGASSAGSTNLQFNGGTLIYTGGSIAIDRGFQLLGAGGIQVTEAATTLEFEGDAIGGGSLSKSGAGTLVLSGTNTYTGNTTVAGGVLRAAATNAFGPQGHMILNNTAGVLLDLDSFDTVVTSLIGGGANGGNIDLGSATLTLNTVDNRTYAGAITGTGNLVKNGNTLQALSGCNSDYTGTTTINAGTLQVTCLEDGGLNSSIGASTSDPANLVINGTLNYVGSGGSTNREFTLGTSGGTIGSNGSGAIDFSFAGPVTLAGTDTARTLTLTGNNTGTNIFSAQLNDNGTGATSLTKTGNGLWRLTSATSSYTGVTTIDGGILEVNEFADGGMASSIGAASSDPANLVIGNESTLRYTGAGDSSDRQFTLAPGVSFIESSGTGALQFTNTGAVGLSGTDTARTMALGGTNTGDNTFGGAIGDNGTGATTLAKNDSGTWILTGNNTFTGNTVINDGNLIIGNGGTTGNAGAGDVIVANPTSTLSLNRSDTFTFDGTLSGPGTLAQIGSGTSILTSLDNAIGATTIENGTLQVDGGLETPTVDMTGTSELSVNGTVQADGPTQTVITGDAGDQTITVGAGGTLLANGDLGDGNDTIDLTGTLDTGTGTLALGDGDDTLILNDGAQMLGAGVNASGGSGTDTLVVNTVLGFVLDGGEIDTFNILTKQNTGELTLTGDHDFDTGTQIEDGTLTVDGALITPTLSMDNDTTLNVDGLVQGAGETQTTITGSAGDQVINVGNGGALLAAGDLGDGNDSVTLAGLLDTGAGTLNLGDGDDTLTLQDGAVIEGTGVDAGGGSNDTLILDNANALAFDGGQTAGFEFLQKDNAGEATMTGSQSFSGGTDLNEGTLTIAGDLETPTVDMADDTVLNVDGTLEAGFGGPALINGSAGDNTVTVGAGGTLIANGNLGDGNDILDVAGTLDTGGLVFELGDGDDTLTIHDGTNIIGTVDGGGGTNTFNTNINTVADLGAVQSFQVLSKTGTGVLNINGLLDSDFHTVEVLEGTVDVTAGGSVVAPPGETLDTVVASGATLNVDGSYTASDFDDTFEVSGTVSGTGTIDLGDGADTLTLNDGAVLANAIDGGAGSDDTLVLNNAQDLTFDGGNTSGFEFLQKDNAGEATMTGSQSFVGGTTINEGTLSVAGNLETPTVAMADDTTLNVDGTLGAGPVDPTIITGSAGANTLNVGPSGTLWASGDLGDGDNAVVVEGLMDTLGGDFVLGAGTDTLDVSGTLDLGGGTFFLGDGDDNFIVHDGTVVIGTVDGGDGFDTRTYNINTSADLGALVNFEGVTKTGTGVLNITGPGATDLQQVEVLEGTLDVHAGASIVATPGESLDTRVAAGATLNVDGEFGCGDQADTMDVSGTVSGSGTINLCGGDDVLVLNDGADLSGLANPIDGDAGDDRVVLNNANDFTLDAGQVANFEVLQKDNTGEATLTGVHEFSGGTELNAGTLTVDGALFTPTVAMGDDTVFNVEGFAAGSAMAPVPMDIQGSAGSNTVNIAQGAVLIASGDLGDGEDVLDVAGVLDTGGGVFSLGAGDDTLTIHDGTNIIGIVDGGAGTDTFNPNINTSADLGALVNFEVLSKTGVGVLNVNGPAVSEFETVNVQEGTLNVAAAGGIQAQDTTIFSGATLNVDGTYTGTGGDDTFTVAGTVTGNGTIDLGDGDDTFTIQDGADLSGLATPVDGGAGNDTFVADLAGEATLGGAINFETLTKTNTGTLHVDGPAESEFSTVNVLGGLLDIGVDGEIAGVRDATVASGATLNIDGNFLFTEDDDVFTVAGTVSGLSDINMLDGNDTLVIQDGADLSGLAGPVDGGDGDDTLVTDIAGTATLGGAINFETLNKTNTGTLIVAGPAQSDFTTVNLDGGTLDIGPQGDISGVVTTNIAAGTVFNVDGNYAGSDGDDTMTVAGAVTGSGPIGLGDGDDTLTLNDGADFAGYSGALAGGAGNDTVVLNNSGDLAFGAGSITGFETLQKNNGGTATLFGVHDYSDSTELNGGALVVADRLTTPVIGMAGGTTLTVDGQLQGPAGSAAEIVGGAGDKTLVINGSALAHGDLGEGNDVLDVVGVLDTQGGVLSLGGGDDTFIIHDGTTLIGTVDGGTGTNTFNTNIHTSADLGAVTNFQVLDKTGVGVLNVNGPGVSDFNTVNVNEGTLYIGPDGSVIAPTGGTLDTFVASGAVLNVDGAYGCGDGNDTLTVAGTIRGSGTVDLCAGDDTLVLLDGAVLETVIDGNVPEEGSDWVIINNTISHEYDLDMIVNFEHLVKENSGEAILVGSGQFTGDTAIEGGTLTVAGQLGTPIVAMSDDTVLNVTGTLDGGGGAAATLTGSAGTNTVTVGAGGRLVASGDLGDGADVLDVAGTLDTGDGVLTLGDGDDTFIIHDDTVVIGTVAGGAGTDTLNADIATRADLGAVQEFEVLTKTNAGVLNVNGPASSDFIAVNVEGGTLHVAEAGRVAAQHTTVAAGATLDIAGSYTGTDGDDTFTSRGTVNGALAFGGGNDTAHFIGGDISGLTAIDGGAGDNLLRFSTQDLSDGNLAVVSQWQRVELLDNTTLTQGRAFDLAGGTLFIDPTSQWIANAGAALAGNVENAGLIQVGGNRLAIGGSYTGLDGALQLTVSPGTLSAGGLDIDGDVRGTTFVRFESDGSEFTGGGLASILVIASPNDDLGTAGGFAPAEGGSFVRLDGSILPWSFGQEEDRNWYLSAEAGVLPEVPAYGVLPSLALLAAQDSDRLIHQRLAGVRGGELPECGIRPEWPVERAGTGVIDDCRGVWTAVTYSDLDLGANPGFEVSGENVGLYVGVDSAFDREGRTLRGGLFLGYRHGNYWTTGVNSTDLPGSGIANVDIDTAVGGMYLSHTWDRGGYVNFVLTGQLPHADIRTPDGFSERITGNTLTLSTRAGHRYQLNDGWLLEPQVQVEVSAVSWGGKVDASGKQVMFDDDLVSTARAALRVEKTIERGNGAVIRPWATLGVQRVMGENENSVTLATPGALDNGLAFPNHDLGTSATLDLGLEATINQRLSAFGVLSIGRELDGTDYEQRGAYIGIRARW</sequence>
<name>A0A514BR82_9GAMM</name>